<dbReference type="Gene3D" id="3.40.50.11780">
    <property type="match status" value="1"/>
</dbReference>
<dbReference type="EMBL" id="CP054569">
    <property type="protein sequence ID" value="QKQ45547.1"/>
    <property type="molecule type" value="Genomic_DNA"/>
</dbReference>
<proteinExistence type="inferred from homology"/>
<reference evidence="4 5" key="1">
    <citation type="submission" date="2020-05" db="EMBL/GenBank/DDBJ databases">
        <title>FDA dAtabase for Regulatory Grade micrObial Sequences (FDA-ARGOS): Supporting development and validation of Infectious Disease Dx tests.</title>
        <authorList>
            <person name="Sproer C."/>
            <person name="Gronow S."/>
            <person name="Severitt S."/>
            <person name="Schroder I."/>
            <person name="Tallon L."/>
            <person name="Sadzewicz L."/>
            <person name="Zhao X."/>
            <person name="Vavikolanu K."/>
            <person name="Mehta A."/>
            <person name="Aluvathingal J."/>
            <person name="Nadendla S."/>
            <person name="Myers T."/>
            <person name="Yan Y."/>
            <person name="Sichtig H."/>
        </authorList>
    </citation>
    <scope>NUCLEOTIDE SEQUENCE [LARGE SCALE GENOMIC DNA]</scope>
    <source>
        <strain evidence="4 5">FDAARGOS_787</strain>
    </source>
</reference>
<evidence type="ECO:0000259" key="2">
    <source>
        <dbReference type="Pfam" id="PF04984"/>
    </source>
</evidence>
<dbReference type="PANTHER" id="PTHR35861">
    <property type="match status" value="1"/>
</dbReference>
<dbReference type="RefSeq" id="WP_088447049.1">
    <property type="nucleotide sequence ID" value="NZ_CP020917.1"/>
</dbReference>
<protein>
    <submittedName>
        <fullName evidence="4">Phage tail sheath family protein</fullName>
    </submittedName>
</protein>
<dbReference type="Pfam" id="PF04984">
    <property type="entry name" value="Phage_sheath_1"/>
    <property type="match status" value="1"/>
</dbReference>
<name>A0A6N0JEX3_ACHDE</name>
<feature type="domain" description="Tail sheath protein subtilisin-like" evidence="2">
    <location>
        <begin position="97"/>
        <end position="256"/>
    </location>
</feature>
<dbReference type="AlphaFoldDB" id="A0A6N0JEX3"/>
<dbReference type="InterPro" id="IPR020287">
    <property type="entry name" value="Tail_sheath_C"/>
</dbReference>
<accession>A0A6N0JEX3</accession>
<dbReference type="PANTHER" id="PTHR35861:SF1">
    <property type="entry name" value="PHAGE TAIL SHEATH PROTEIN"/>
    <property type="match status" value="1"/>
</dbReference>
<gene>
    <name evidence="4" type="ORF">FOC81_02010</name>
</gene>
<dbReference type="InterPro" id="IPR052042">
    <property type="entry name" value="Tail_sheath_structural"/>
</dbReference>
<organism evidence="4 5">
    <name type="scientific">Achromobacter denitrificans</name>
    <name type="common">Alcaligenes denitrificans</name>
    <dbReference type="NCBI Taxonomy" id="32002"/>
    <lineage>
        <taxon>Bacteria</taxon>
        <taxon>Pseudomonadati</taxon>
        <taxon>Pseudomonadota</taxon>
        <taxon>Betaproteobacteria</taxon>
        <taxon>Burkholderiales</taxon>
        <taxon>Alcaligenaceae</taxon>
        <taxon>Achromobacter</taxon>
    </lineage>
</organism>
<dbReference type="Pfam" id="PF17482">
    <property type="entry name" value="Phage_sheath_1C"/>
    <property type="match status" value="1"/>
</dbReference>
<dbReference type="Proteomes" id="UP000509782">
    <property type="component" value="Chromosome"/>
</dbReference>
<evidence type="ECO:0000313" key="4">
    <source>
        <dbReference type="EMBL" id="QKQ45547.1"/>
    </source>
</evidence>
<evidence type="ECO:0000256" key="1">
    <source>
        <dbReference type="ARBA" id="ARBA00008005"/>
    </source>
</evidence>
<evidence type="ECO:0000259" key="3">
    <source>
        <dbReference type="Pfam" id="PF17482"/>
    </source>
</evidence>
<feature type="domain" description="Tail sheath protein C-terminal" evidence="3">
    <location>
        <begin position="265"/>
        <end position="368"/>
    </location>
</feature>
<comment type="similarity">
    <text evidence="1">Belongs to the myoviridae tail sheath protein family.</text>
</comment>
<sequence length="375" mass="39574">MAPAYSSPGVYIQEVPAGARAIAGASTSVTAFLGTAPRGPVGQPMRILGPAGYEAAFGGPDDDTRLGCAVRLFFLNGGIEAWVLRVEDESAPTQRPALDMLRDVDFNLLCLPGITRPDVLAEAAACCEARHAFLIADAPASAMDAVSMAQAAAEGALPASSHAAVYFPWIYVSDPRAAGARRLAPPCGAIAGLYARSDAERGVWTAPAGTGARLAGVESLAAPVTDGDNRTLNPLGVNCLRVFPGHGPVCWGARTLRGADGLASEYKYVPVRRLALYLERSLRDGTQWAAFEPNDEPLWAQVRLSAGDFMHGLFRQGAFQGSAPRDAYFVKCDRETTTRNDIDNGSFNIVAGFAPLKPAEFVIIRIRQSAGPISA</sequence>
<dbReference type="InterPro" id="IPR035089">
    <property type="entry name" value="Phage_sheath_subtilisin"/>
</dbReference>
<evidence type="ECO:0000313" key="5">
    <source>
        <dbReference type="Proteomes" id="UP000509782"/>
    </source>
</evidence>